<protein>
    <recommendedName>
        <fullName evidence="3">Transposase</fullName>
    </recommendedName>
</protein>
<evidence type="ECO:0000313" key="2">
    <source>
        <dbReference type="Proteomes" id="UP001319827"/>
    </source>
</evidence>
<evidence type="ECO:0000313" key="1">
    <source>
        <dbReference type="EMBL" id="BCR05370.1"/>
    </source>
</evidence>
<sequence>MAEANRYLRERYLPAFNAEFKEAAAEKGSCFVPLLAGQVIDDILCEQYDRTVGRNNCITFERLTLQIPQDQHRCNYINAKVRVHRYPDGSLAIFHGPRRLANYHPNGLNKESQEEDAA</sequence>
<name>A0ABM8HTR6_9BACT</name>
<evidence type="ECO:0008006" key="3">
    <source>
        <dbReference type="Google" id="ProtNLM"/>
    </source>
</evidence>
<gene>
    <name evidence="1" type="ORF">DESUT3_24390</name>
</gene>
<proteinExistence type="predicted"/>
<keyword evidence="2" id="KW-1185">Reference proteome</keyword>
<organism evidence="1 2">
    <name type="scientific">Desulfuromonas versatilis</name>
    <dbReference type="NCBI Taxonomy" id="2802975"/>
    <lineage>
        <taxon>Bacteria</taxon>
        <taxon>Pseudomonadati</taxon>
        <taxon>Thermodesulfobacteriota</taxon>
        <taxon>Desulfuromonadia</taxon>
        <taxon>Desulfuromonadales</taxon>
        <taxon>Desulfuromonadaceae</taxon>
        <taxon>Desulfuromonas</taxon>
    </lineage>
</organism>
<dbReference type="EMBL" id="AP024355">
    <property type="protein sequence ID" value="BCR05370.1"/>
    <property type="molecule type" value="Genomic_DNA"/>
</dbReference>
<dbReference type="RefSeq" id="WP_221248798.1">
    <property type="nucleotide sequence ID" value="NZ_AP024355.1"/>
</dbReference>
<dbReference type="Proteomes" id="UP001319827">
    <property type="component" value="Chromosome"/>
</dbReference>
<reference evidence="1 2" key="2">
    <citation type="journal article" date="2021" name="Int. J. Syst. Evol. Microbiol.">
        <title>Isolation and Polyphasic Characterization of Desulfuromonas versatilis sp. Nov., an Electrogenic Bacteria Capable of Versatile Metabolism Isolated from a Graphene Oxide-Reducing Enrichment Culture.</title>
        <authorList>
            <person name="Xie L."/>
            <person name="Yoshida N."/>
            <person name="Ishii S."/>
            <person name="Meng L."/>
        </authorList>
    </citation>
    <scope>NUCLEOTIDE SEQUENCE [LARGE SCALE GENOMIC DNA]</scope>
    <source>
        <strain evidence="1 2">NIT-T3</strain>
    </source>
</reference>
<accession>A0ABM8HTR6</accession>
<reference evidence="1 2" key="1">
    <citation type="journal article" date="2016" name="C (Basel)">
        <title>Selective Growth of and Electricity Production by Marine Exoelectrogenic Bacteria in Self-Aggregated Hydrogel of Microbially Reduced Graphene Oxide.</title>
        <authorList>
            <person name="Yoshida N."/>
            <person name="Goto Y."/>
            <person name="Miyata Y."/>
        </authorList>
    </citation>
    <scope>NUCLEOTIDE SEQUENCE [LARGE SCALE GENOMIC DNA]</scope>
    <source>
        <strain evidence="1 2">NIT-T3</strain>
    </source>
</reference>